<dbReference type="Gene3D" id="2.102.10.10">
    <property type="entry name" value="Rieske [2Fe-2S] iron-sulphur domain"/>
    <property type="match status" value="1"/>
</dbReference>
<evidence type="ECO:0000259" key="7">
    <source>
        <dbReference type="PROSITE" id="PS51296"/>
    </source>
</evidence>
<dbReference type="InterPro" id="IPR014349">
    <property type="entry name" value="Rieske_Fe-S_prot"/>
</dbReference>
<sequence length="202" mass="21325">MQMKTDSSCCNCSKPKDPGRRSALKICTGALLGLAAASAHRTHAGEISDARPEIGDFLVRTDAEGGTQPLTISDLAVGDKPILAFPLEPASGAIKSGSRLNKVIVFRVQPEEIDEDMRRNSVEGIVAYSAVCTHQGCDITNYVPKDNALICFCHFSQFKPTHGGEVIGGPAPRRLPVLPLKAENGRLVVAGKFSSKPGATAG</sequence>
<organism evidence="8 9">
    <name type="scientific">Aromatoleum petrolei</name>
    <dbReference type="NCBI Taxonomy" id="76116"/>
    <lineage>
        <taxon>Bacteria</taxon>
        <taxon>Pseudomonadati</taxon>
        <taxon>Pseudomonadota</taxon>
        <taxon>Betaproteobacteria</taxon>
        <taxon>Rhodocyclales</taxon>
        <taxon>Rhodocyclaceae</taxon>
        <taxon>Aromatoleum</taxon>
    </lineage>
</organism>
<protein>
    <submittedName>
        <fullName evidence="8">Rieske 2Fe-2S domain-containing protein</fullName>
    </submittedName>
</protein>
<dbReference type="Pfam" id="PF00355">
    <property type="entry name" value="Rieske"/>
    <property type="match status" value="1"/>
</dbReference>
<comment type="caution">
    <text evidence="8">The sequence shown here is derived from an EMBL/GenBank/DDBJ whole genome shotgun (WGS) entry which is preliminary data.</text>
</comment>
<dbReference type="InterPro" id="IPR005805">
    <property type="entry name" value="Rieske_Fe-S_prot_C"/>
</dbReference>
<keyword evidence="2" id="KW-0479">Metal-binding</keyword>
<evidence type="ECO:0000313" key="8">
    <source>
        <dbReference type="EMBL" id="NMF87779.1"/>
    </source>
</evidence>
<evidence type="ECO:0000313" key="9">
    <source>
        <dbReference type="Proteomes" id="UP000652074"/>
    </source>
</evidence>
<dbReference type="InterPro" id="IPR036922">
    <property type="entry name" value="Rieske_2Fe-2S_sf"/>
</dbReference>
<keyword evidence="5" id="KW-1015">Disulfide bond</keyword>
<proteinExistence type="predicted"/>
<evidence type="ECO:0000256" key="6">
    <source>
        <dbReference type="ARBA" id="ARBA00034078"/>
    </source>
</evidence>
<dbReference type="EMBL" id="WTVR01000006">
    <property type="protein sequence ID" value="NMF87779.1"/>
    <property type="molecule type" value="Genomic_DNA"/>
</dbReference>
<gene>
    <name evidence="8" type="ORF">GPA26_04705</name>
</gene>
<name>A0ABX1MNR3_9RHOO</name>
<evidence type="ECO:0000256" key="3">
    <source>
        <dbReference type="ARBA" id="ARBA00023004"/>
    </source>
</evidence>
<accession>A0ABX1MNR3</accession>
<reference evidence="8 9" key="1">
    <citation type="submission" date="2019-12" db="EMBL/GenBank/DDBJ databases">
        <title>Comparative genomics gives insights into the taxonomy of the Azoarcus-Aromatoleum group and reveals separate origins of nif in the plant-associated Azoarcus and non-plant-associated Aromatoleum sub-groups.</title>
        <authorList>
            <person name="Lafos M."/>
            <person name="Maluk M."/>
            <person name="Batista M."/>
            <person name="Junghare M."/>
            <person name="Carmona M."/>
            <person name="Faoro H."/>
            <person name="Cruz L.M."/>
            <person name="Battistoni F."/>
            <person name="De Souza E."/>
            <person name="Pedrosa F."/>
            <person name="Chen W.-M."/>
            <person name="Poole P.S."/>
            <person name="Dixon R.A."/>
            <person name="James E.K."/>
        </authorList>
    </citation>
    <scope>NUCLEOTIDE SEQUENCE [LARGE SCALE GENOMIC DNA]</scope>
    <source>
        <strain evidence="8 9">ToN1</strain>
    </source>
</reference>
<comment type="cofactor">
    <cofactor evidence="6">
        <name>[2Fe-2S] cluster</name>
        <dbReference type="ChEBI" id="CHEBI:190135"/>
    </cofactor>
</comment>
<keyword evidence="3" id="KW-0408">Iron</keyword>
<dbReference type="PANTHER" id="PTHR10134">
    <property type="entry name" value="CYTOCHROME B-C1 COMPLEX SUBUNIT RIESKE, MITOCHONDRIAL"/>
    <property type="match status" value="1"/>
</dbReference>
<dbReference type="InterPro" id="IPR017941">
    <property type="entry name" value="Rieske_2Fe-2S"/>
</dbReference>
<dbReference type="PRINTS" id="PR00162">
    <property type="entry name" value="RIESKE"/>
</dbReference>
<evidence type="ECO:0000256" key="1">
    <source>
        <dbReference type="ARBA" id="ARBA00022714"/>
    </source>
</evidence>
<feature type="domain" description="Rieske" evidence="7">
    <location>
        <begin position="92"/>
        <end position="189"/>
    </location>
</feature>
<evidence type="ECO:0000256" key="4">
    <source>
        <dbReference type="ARBA" id="ARBA00023014"/>
    </source>
</evidence>
<keyword evidence="4" id="KW-0411">Iron-sulfur</keyword>
<keyword evidence="9" id="KW-1185">Reference proteome</keyword>
<keyword evidence="1" id="KW-0001">2Fe-2S</keyword>
<evidence type="ECO:0000256" key="2">
    <source>
        <dbReference type="ARBA" id="ARBA00022723"/>
    </source>
</evidence>
<dbReference type="Proteomes" id="UP000652074">
    <property type="component" value="Unassembled WGS sequence"/>
</dbReference>
<dbReference type="PROSITE" id="PS51296">
    <property type="entry name" value="RIESKE"/>
    <property type="match status" value="1"/>
</dbReference>
<dbReference type="CDD" id="cd03467">
    <property type="entry name" value="Rieske"/>
    <property type="match status" value="1"/>
</dbReference>
<dbReference type="SUPFAM" id="SSF50022">
    <property type="entry name" value="ISP domain"/>
    <property type="match status" value="1"/>
</dbReference>
<evidence type="ECO:0000256" key="5">
    <source>
        <dbReference type="ARBA" id="ARBA00023157"/>
    </source>
</evidence>